<dbReference type="PANTHER" id="PTHR12867">
    <property type="entry name" value="GLYCOSYL TRANSFERASE-RELATED"/>
    <property type="match status" value="1"/>
</dbReference>
<dbReference type="PANTHER" id="PTHR12867:SF6">
    <property type="entry name" value="N-ACETYLGLUCOSAMINYLDIPHOSPHODOLICHOL N-ACETYLGLUCOSAMINYLTRANSFERASE"/>
    <property type="match status" value="1"/>
</dbReference>
<evidence type="ECO:0000313" key="7">
    <source>
        <dbReference type="EMBL" id="MDV2684322.1"/>
    </source>
</evidence>
<keyword evidence="8" id="KW-1185">Reference proteome</keyword>
<evidence type="ECO:0000259" key="6">
    <source>
        <dbReference type="Pfam" id="PF04101"/>
    </source>
</evidence>
<comment type="caution">
    <text evidence="7">The sequence shown here is derived from an EMBL/GenBank/DDBJ whole genome shotgun (WGS) entry which is preliminary data.</text>
</comment>
<dbReference type="EMBL" id="JAWJBA010000002">
    <property type="protein sequence ID" value="MDV2684322.1"/>
    <property type="molecule type" value="Genomic_DNA"/>
</dbReference>
<dbReference type="NCBIfam" id="NF041548">
    <property type="entry name" value="PssE"/>
    <property type="match status" value="1"/>
</dbReference>
<proteinExistence type="inferred from homology"/>
<evidence type="ECO:0000256" key="2">
    <source>
        <dbReference type="ARBA" id="ARBA00006962"/>
    </source>
</evidence>
<keyword evidence="5" id="KW-0256">Endoplasmic reticulum</keyword>
<keyword evidence="4" id="KW-0808">Transferase</keyword>
<dbReference type="InterPro" id="IPR039042">
    <property type="entry name" value="Alg13-like"/>
</dbReference>
<evidence type="ECO:0000313" key="8">
    <source>
        <dbReference type="Proteomes" id="UP001287282"/>
    </source>
</evidence>
<gene>
    <name evidence="7" type="primary">pssE</name>
    <name evidence="7" type="ORF">RYX56_08065</name>
</gene>
<keyword evidence="3" id="KW-0328">Glycosyltransferase</keyword>
<dbReference type="InterPro" id="IPR048097">
    <property type="entry name" value="Cps14G-like"/>
</dbReference>
<reference evidence="7 8" key="1">
    <citation type="submission" date="2023-10" db="EMBL/GenBank/DDBJ databases">
        <title>Screening of Alkalihalobacillus lindianensis BZ-TG-R113 and Its Alleviation of Salt Stress on Rapeseed Growth.</title>
        <authorList>
            <person name="Zhao B."/>
            <person name="Guo T."/>
        </authorList>
    </citation>
    <scope>NUCLEOTIDE SEQUENCE [LARGE SCALE GENOMIC DNA]</scope>
    <source>
        <strain evidence="7 8">BZ-TG-R113</strain>
    </source>
</reference>
<sequence>MIFVVLGTHELPFTRLLEEVERLQQSGVITEKIVVQLGHTPYESQSMKLIPFMSYDEMDQNFEEASLIITHAGTGSIITGVKKGKKVIALARRAEFNEHNDDHQVEIVEQFTHAGHILGSDNVGDLENLITREVEGFTPKPYKSGRDHIVKLISEFIETKA</sequence>
<dbReference type="Proteomes" id="UP001287282">
    <property type="component" value="Unassembled WGS sequence"/>
</dbReference>
<evidence type="ECO:0000256" key="3">
    <source>
        <dbReference type="ARBA" id="ARBA00022676"/>
    </source>
</evidence>
<dbReference type="Gene3D" id="3.40.50.2000">
    <property type="entry name" value="Glycogen Phosphorylase B"/>
    <property type="match status" value="1"/>
</dbReference>
<protein>
    <submittedName>
        <fullName evidence="7">PssE/Cps14G family polysaccharide biosynthesis glycosyltransferase</fullName>
    </submittedName>
</protein>
<accession>A0ABU3X8V4</accession>
<dbReference type="InterPro" id="IPR007235">
    <property type="entry name" value="Glyco_trans_28_C"/>
</dbReference>
<evidence type="ECO:0000256" key="5">
    <source>
        <dbReference type="ARBA" id="ARBA00022824"/>
    </source>
</evidence>
<dbReference type="RefSeq" id="WP_047973257.1">
    <property type="nucleotide sequence ID" value="NZ_JAWJBA010000002.1"/>
</dbReference>
<comment type="similarity">
    <text evidence="2">Belongs to the glycosyltransferase 28 family.</text>
</comment>
<name>A0ABU3X8V4_9BACI</name>
<feature type="domain" description="Glycosyl transferase family 28 C-terminal" evidence="6">
    <location>
        <begin position="1"/>
        <end position="113"/>
    </location>
</feature>
<evidence type="ECO:0000256" key="4">
    <source>
        <dbReference type="ARBA" id="ARBA00022679"/>
    </source>
</evidence>
<organism evidence="7 8">
    <name type="scientific">Alkalihalophilus lindianensis</name>
    <dbReference type="NCBI Taxonomy" id="1630542"/>
    <lineage>
        <taxon>Bacteria</taxon>
        <taxon>Bacillati</taxon>
        <taxon>Bacillota</taxon>
        <taxon>Bacilli</taxon>
        <taxon>Bacillales</taxon>
        <taxon>Bacillaceae</taxon>
        <taxon>Alkalihalophilus</taxon>
    </lineage>
</organism>
<comment type="subcellular location">
    <subcellularLocation>
        <location evidence="1">Endoplasmic reticulum</location>
    </subcellularLocation>
</comment>
<dbReference type="Pfam" id="PF04101">
    <property type="entry name" value="Glyco_tran_28_C"/>
    <property type="match status" value="1"/>
</dbReference>
<evidence type="ECO:0000256" key="1">
    <source>
        <dbReference type="ARBA" id="ARBA00004240"/>
    </source>
</evidence>